<accession>A0A561SZ20</accession>
<evidence type="ECO:0000313" key="2">
    <source>
        <dbReference type="Proteomes" id="UP000321261"/>
    </source>
</evidence>
<reference evidence="1 2" key="1">
    <citation type="submission" date="2019-06" db="EMBL/GenBank/DDBJ databases">
        <title>Sequencing the genomes of 1000 actinobacteria strains.</title>
        <authorList>
            <person name="Klenk H.-P."/>
        </authorList>
    </citation>
    <scope>NUCLEOTIDE SEQUENCE [LARGE SCALE GENOMIC DNA]</scope>
    <source>
        <strain evidence="1 2">DSM 45671</strain>
    </source>
</reference>
<dbReference type="EMBL" id="VIWU01000001">
    <property type="protein sequence ID" value="TWF80082.1"/>
    <property type="molecule type" value="Genomic_DNA"/>
</dbReference>
<gene>
    <name evidence="1" type="ORF">FHX44_116019</name>
</gene>
<evidence type="ECO:0000313" key="1">
    <source>
        <dbReference type="EMBL" id="TWF80082.1"/>
    </source>
</evidence>
<dbReference type="AlphaFoldDB" id="A0A561SZ20"/>
<protein>
    <submittedName>
        <fullName evidence="1">Uncharacterized protein</fullName>
    </submittedName>
</protein>
<proteinExistence type="predicted"/>
<keyword evidence="2" id="KW-1185">Reference proteome</keyword>
<name>A0A561SZ20_9PSEU</name>
<organism evidence="1 2">
    <name type="scientific">Pseudonocardia hierapolitana</name>
    <dbReference type="NCBI Taxonomy" id="1128676"/>
    <lineage>
        <taxon>Bacteria</taxon>
        <taxon>Bacillati</taxon>
        <taxon>Actinomycetota</taxon>
        <taxon>Actinomycetes</taxon>
        <taxon>Pseudonocardiales</taxon>
        <taxon>Pseudonocardiaceae</taxon>
        <taxon>Pseudonocardia</taxon>
    </lineage>
</organism>
<dbReference type="Proteomes" id="UP000321261">
    <property type="component" value="Unassembled WGS sequence"/>
</dbReference>
<sequence>MHTLTAATDTAGPTGLYPALTRWLDDLVEEMKYRWDEARLPPRVFRAFDPL</sequence>
<comment type="caution">
    <text evidence="1">The sequence shown here is derived from an EMBL/GenBank/DDBJ whole genome shotgun (WGS) entry which is preliminary data.</text>
</comment>